<evidence type="ECO:0000313" key="2">
    <source>
        <dbReference type="EMBL" id="CAF0718663.1"/>
    </source>
</evidence>
<dbReference type="OrthoDB" id="6779723at2759"/>
<dbReference type="GO" id="GO:0015074">
    <property type="term" value="P:DNA integration"/>
    <property type="evidence" value="ECO:0007669"/>
    <property type="project" value="InterPro"/>
</dbReference>
<dbReference type="InterPro" id="IPR009057">
    <property type="entry name" value="Homeodomain-like_sf"/>
</dbReference>
<protein>
    <recommendedName>
        <fullName evidence="1">Transposase Tc1-like domain-containing protein</fullName>
    </recommendedName>
</protein>
<evidence type="ECO:0000259" key="1">
    <source>
        <dbReference type="Pfam" id="PF01498"/>
    </source>
</evidence>
<dbReference type="AlphaFoldDB" id="A0A813MDJ1"/>
<sequence length="147" mass="17163">MPYENRNRISVTLEDRIKAVTMSQQGKSFAAIGRELNRSKSCIIRIIDRYNETNSYKDRPRPGRPRISTAKDDRNLVRLVKKNRTHVLANQWKLSNGKTSSSSLVRKRLLANKLEWKVAVKKPRLSTKHIKDRKTFCKMVKSWPLSK</sequence>
<organism evidence="2 3">
    <name type="scientific">Brachionus calyciflorus</name>
    <dbReference type="NCBI Taxonomy" id="104777"/>
    <lineage>
        <taxon>Eukaryota</taxon>
        <taxon>Metazoa</taxon>
        <taxon>Spiralia</taxon>
        <taxon>Gnathifera</taxon>
        <taxon>Rotifera</taxon>
        <taxon>Eurotatoria</taxon>
        <taxon>Monogononta</taxon>
        <taxon>Pseudotrocha</taxon>
        <taxon>Ploima</taxon>
        <taxon>Brachionidae</taxon>
        <taxon>Brachionus</taxon>
    </lineage>
</organism>
<accession>A0A813MDJ1</accession>
<comment type="caution">
    <text evidence="2">The sequence shown here is derived from an EMBL/GenBank/DDBJ whole genome shotgun (WGS) entry which is preliminary data.</text>
</comment>
<dbReference type="InterPro" id="IPR002492">
    <property type="entry name" value="Transposase_Tc1-like"/>
</dbReference>
<dbReference type="EMBL" id="CAJNOC010000141">
    <property type="protein sequence ID" value="CAF0718663.1"/>
    <property type="molecule type" value="Genomic_DNA"/>
</dbReference>
<dbReference type="Gene3D" id="1.10.10.10">
    <property type="entry name" value="Winged helix-like DNA-binding domain superfamily/Winged helix DNA-binding domain"/>
    <property type="match status" value="1"/>
</dbReference>
<dbReference type="Pfam" id="PF13384">
    <property type="entry name" value="HTH_23"/>
    <property type="match status" value="1"/>
</dbReference>
<proteinExistence type="predicted"/>
<dbReference type="GO" id="GO:0006313">
    <property type="term" value="P:DNA transposition"/>
    <property type="evidence" value="ECO:0007669"/>
    <property type="project" value="InterPro"/>
</dbReference>
<evidence type="ECO:0000313" key="3">
    <source>
        <dbReference type="Proteomes" id="UP000663879"/>
    </source>
</evidence>
<dbReference type="GO" id="GO:0003677">
    <property type="term" value="F:DNA binding"/>
    <property type="evidence" value="ECO:0007669"/>
    <property type="project" value="InterPro"/>
</dbReference>
<reference evidence="2" key="1">
    <citation type="submission" date="2021-02" db="EMBL/GenBank/DDBJ databases">
        <authorList>
            <person name="Nowell W R."/>
        </authorList>
    </citation>
    <scope>NUCLEOTIDE SEQUENCE</scope>
    <source>
        <strain evidence="2">Ploen Becks lab</strain>
    </source>
</reference>
<dbReference type="InterPro" id="IPR036388">
    <property type="entry name" value="WH-like_DNA-bd_sf"/>
</dbReference>
<keyword evidence="3" id="KW-1185">Reference proteome</keyword>
<dbReference type="SUPFAM" id="SSF46689">
    <property type="entry name" value="Homeodomain-like"/>
    <property type="match status" value="1"/>
</dbReference>
<dbReference type="Proteomes" id="UP000663879">
    <property type="component" value="Unassembled WGS sequence"/>
</dbReference>
<feature type="domain" description="Transposase Tc1-like" evidence="1">
    <location>
        <begin position="73"/>
        <end position="138"/>
    </location>
</feature>
<dbReference type="Pfam" id="PF01498">
    <property type="entry name" value="HTH_Tnp_Tc3_2"/>
    <property type="match status" value="1"/>
</dbReference>
<gene>
    <name evidence="2" type="ORF">OXX778_LOCUS1969</name>
</gene>
<name>A0A813MDJ1_9BILA</name>